<accession>C4LX66</accession>
<dbReference type="HOGENOM" id="CLU_276641_0_0_1"/>
<gene>
    <name evidence="4" type="ORF">EHI_012940</name>
</gene>
<dbReference type="Proteomes" id="UP000001926">
    <property type="component" value="Partially assembled WGS sequence"/>
</dbReference>
<protein>
    <recommendedName>
        <fullName evidence="3">RIC1 C-terminal alpha solenoid region domain-containing protein</fullName>
    </recommendedName>
</protein>
<evidence type="ECO:0000256" key="1">
    <source>
        <dbReference type="ARBA" id="ARBA00004370"/>
    </source>
</evidence>
<organism evidence="4 5">
    <name type="scientific">Entamoeba histolytica (strain ATCC 30459 / HM-1:IMSS / ABRM)</name>
    <dbReference type="NCBI Taxonomy" id="294381"/>
    <lineage>
        <taxon>Eukaryota</taxon>
        <taxon>Amoebozoa</taxon>
        <taxon>Evosea</taxon>
        <taxon>Archamoebae</taxon>
        <taxon>Mastigamoebida</taxon>
        <taxon>Entamoebidae</taxon>
        <taxon>Entamoeba</taxon>
    </lineage>
</organism>
<evidence type="ECO:0000313" key="4">
    <source>
        <dbReference type="EMBL" id="EAL50956.2"/>
    </source>
</evidence>
<dbReference type="AlphaFoldDB" id="C4LX66"/>
<dbReference type="InterPro" id="IPR040096">
    <property type="entry name" value="Ric1"/>
</dbReference>
<dbReference type="PANTHER" id="PTHR22746">
    <property type="entry name" value="RAB6A-GEF COMPLEX PARTNER PROTEIN 1"/>
    <property type="match status" value="1"/>
</dbReference>
<dbReference type="RefSeq" id="XP_656342.2">
    <property type="nucleotide sequence ID" value="XM_651250.2"/>
</dbReference>
<name>C4LX66_ENTH1</name>
<comment type="subcellular location">
    <subcellularLocation>
        <location evidence="1">Membrane</location>
    </subcellularLocation>
</comment>
<feature type="domain" description="RIC1 C-terminal alpha solenoid region" evidence="3">
    <location>
        <begin position="894"/>
        <end position="992"/>
    </location>
</feature>
<dbReference type="PANTHER" id="PTHR22746:SF10">
    <property type="entry name" value="GUANINE NUCLEOTIDE EXCHANGE FACTOR SUBUNIT RIC1"/>
    <property type="match status" value="1"/>
</dbReference>
<dbReference type="KEGG" id="ehi:EHI_012940"/>
<dbReference type="VEuPathDB" id="AmoebaDB:EHI7A_055290"/>
<proteinExistence type="predicted"/>
<dbReference type="OrthoDB" id="28747at2759"/>
<evidence type="ECO:0000256" key="2">
    <source>
        <dbReference type="ARBA" id="ARBA00023136"/>
    </source>
</evidence>
<dbReference type="GO" id="GO:0005829">
    <property type="term" value="C:cytosol"/>
    <property type="evidence" value="ECO:0000318"/>
    <property type="project" value="GO_Central"/>
</dbReference>
<dbReference type="GeneID" id="3410661"/>
<reference evidence="4" key="2">
    <citation type="submission" date="2007-03" db="EMBL/GenBank/DDBJ databases">
        <authorList>
            <person name="Lorenzi H."/>
            <person name="Amedeo P."/>
            <person name="Inman J."/>
            <person name="Schobel S."/>
            <person name="Caler E."/>
        </authorList>
    </citation>
    <scope>GENOME REANNOTATION</scope>
    <source>
        <strain evidence="4">HM-1:IMSS</strain>
    </source>
</reference>
<dbReference type="InterPro" id="IPR009771">
    <property type="entry name" value="RIC1_C"/>
</dbReference>
<dbReference type="Pfam" id="PF07064">
    <property type="entry name" value="RIC1"/>
    <property type="match status" value="1"/>
</dbReference>
<dbReference type="GO" id="GO:0034066">
    <property type="term" value="C:Ric1-Rgp1 guanyl-nucleotide exchange factor complex"/>
    <property type="evidence" value="ECO:0000318"/>
    <property type="project" value="GO_Central"/>
</dbReference>
<dbReference type="VEuPathDB" id="AmoebaDB:EHI_012940"/>
<dbReference type="VEuPathDB" id="AmoebaDB:KM1_012330"/>
<dbReference type="GO" id="GO:0000139">
    <property type="term" value="C:Golgi membrane"/>
    <property type="evidence" value="ECO:0000318"/>
    <property type="project" value="GO_Central"/>
</dbReference>
<dbReference type="GO" id="GO:0042147">
    <property type="term" value="P:retrograde transport, endosome to Golgi"/>
    <property type="evidence" value="ECO:0000318"/>
    <property type="project" value="GO_Central"/>
</dbReference>
<evidence type="ECO:0000259" key="3">
    <source>
        <dbReference type="Pfam" id="PF07064"/>
    </source>
</evidence>
<evidence type="ECO:0000313" key="5">
    <source>
        <dbReference type="Proteomes" id="UP000001926"/>
    </source>
</evidence>
<dbReference type="VEuPathDB" id="AmoebaDB:EHI5A_010250"/>
<dbReference type="GO" id="GO:0006886">
    <property type="term" value="P:intracellular protein transport"/>
    <property type="evidence" value="ECO:0000318"/>
    <property type="project" value="GO_Central"/>
</dbReference>
<keyword evidence="5" id="KW-1185">Reference proteome</keyword>
<dbReference type="InParanoid" id="C4LX66"/>
<sequence length="1150" mass="131654">MQPTLFKPVYIPYHTQFKLIEQSHSNCIYQSICTSDSIHSPKIPCIERKQSSITSEDHCLTRLTPRNLRLANLIEIDNTQRNKRFLSNNEEHDISKLRGEKFNILQGLFIQPFLHYTEVLVIVTDINISVVDISGNDFIIFPPFIHQIDNIQVTKGCFIKDTNCFYLISTQTLYCFEVVKRDPSSLPLSVYRPSTTFYLYPKLINKIEFAKEIIGIFPFDQSVLISFIDNTFTSSTQPNSGFKIQNGQMDMTVEDIDVTSLIISSECTSMIYRRNDMTIVFAGLVEGSCLPIIKSTFILPTNIKSYIISETYYFALIDEDNKILIYQYSPLNFTCHKVKIIQKSIYCNIDTNTFTPKIQFLPNNNLIIQCNGLSTIITPNGIVINSIEEEGNYLIDSNCCRLFKIPLFHSQLIVNETKLMNTIEMNDLAIQYTSTTINIITNTIHSTKKVYSFIIPQELLCKYFYSIQSISVYPINDTYLFILKQPQSLVLFDSISSIQAVIPIDLCILNNTISWEFDKGTLILFQLSSSLLHILAYKYPNFTLPIYDSIEIIPPLENIQITKKHIKSSSTQNLKSNQFIDLSNSINSFGILLTNIKESFVYTLIGFPNQIGLLTWKIGYKNNLFTFQLIKSSSLIRNDSIDLHSSIPIQFTSSFSSSDYSSPKTTIILWSNFVVTLTKSDSKNPCEIINDSVHSISIPFKNILLVQQTGNVVIRHLDSLFYTFTIPVKLSLLITSPPYLTVLSPDFPSLQSQIQFSRPFSLKRGLSILSDSTEFSNSTSLISPSLPSPSSLSSSITPSISQGLINENEIIQPYNNSPGLIPSTTKDITMPLCEGLKEYNYLGEIMLVELTNGKGIKEIEEEFGNDTQIWENELAKCMCKVTEGYHDKKIGYTTYETVVNYISRNENSRKIILNASTLIKNEYWNELFEIVDSPIVIFIDCLEKEEYEDAIKCLLIIIECYNKPVALQYSIELIQTLFEKNTQLQLIPEIVSIFFKDINIIVSTEESAISNYLFELIKRCIYQLLERNSFEILYKFCEKDNPFLIKCFDVDSPPEIDILDGLKKAQYFVKLHSPQRVLSFGKILLENKHYTQTLLFGISSKLKALLIFDQSYYYLELLSNEFQYTNLELAELLKKYRDLSQNIQPSLLSL</sequence>
<reference evidence="4" key="1">
    <citation type="journal article" date="2005" name="Nature">
        <title>The genome of the protist parasite Entamoeba histolytica.</title>
        <authorList>
            <person name="Loftus B."/>
            <person name="Anderson I."/>
            <person name="Davies R."/>
            <person name="Alsmark U.C."/>
            <person name="Samuelson J."/>
            <person name="Amedeo P."/>
            <person name="Roncaglia P."/>
            <person name="Berriman M."/>
            <person name="Hirt R.P."/>
            <person name="Mann B.J."/>
            <person name="Nozaki T."/>
            <person name="Suh B."/>
            <person name="Pop M."/>
            <person name="Duchene M."/>
            <person name="Ackers J."/>
            <person name="Tannich E."/>
            <person name="Leippe M."/>
            <person name="Hofer M."/>
            <person name="Bruchhaus I."/>
            <person name="Willhoeft U."/>
            <person name="Bhattacharya A."/>
            <person name="Chillingworth T."/>
            <person name="Churcher C."/>
            <person name="Hance Z."/>
            <person name="Harris B."/>
            <person name="Harris D."/>
            <person name="Jagels K."/>
            <person name="Moule S."/>
            <person name="Mungall K."/>
            <person name="Ormond D."/>
            <person name="Squares R."/>
            <person name="Whitehead S."/>
            <person name="Quail M.A."/>
            <person name="Rabbinowitsch E."/>
            <person name="Norbertczak H."/>
            <person name="Price C."/>
            <person name="Wang Z."/>
            <person name="Guillen N."/>
            <person name="Gilchrist C."/>
            <person name="Stroup S.E."/>
            <person name="Bhattacharya S."/>
            <person name="Lohia A."/>
            <person name="Foster P.G."/>
            <person name="Sicheritz-Ponten T."/>
            <person name="Weber C."/>
            <person name="Singh U."/>
            <person name="Mukherjee C."/>
            <person name="El-Sayed N.M."/>
            <person name="Petri W.A.Jr."/>
            <person name="Clark C.G."/>
            <person name="Embley T.M."/>
            <person name="Barrell B."/>
            <person name="Fraser C.M."/>
            <person name="Hall N."/>
        </authorList>
    </citation>
    <scope>NUCLEOTIDE SEQUENCE [LARGE SCALE GENOMIC DNA]</scope>
    <source>
        <strain evidence="4">HM-1:IMSS</strain>
    </source>
</reference>
<dbReference type="OMA" id="KDPCEII"/>
<dbReference type="EMBL" id="DS571168">
    <property type="protein sequence ID" value="EAL50956.2"/>
    <property type="molecule type" value="Genomic_DNA"/>
</dbReference>
<keyword evidence="2" id="KW-0472">Membrane</keyword>
<dbReference type="VEuPathDB" id="AmoebaDB:EHI8A_055180"/>